<sequence length="138" mass="15497">MWLIFINGASILAYSLAIFGVIVQIFKTLKTKTAQGVALSEVLLRLFSMIVILVKFIAVGDLYLLVGQSILCIVTIMYLYALLLMRRHDALLASIHKDVEVVVRPEKEEEAECKKDDVCEKGKCKEREGRGDSCNCKE</sequence>
<organism evidence="2 3">
    <name type="scientific">Candidatus Harrisonbacteria bacterium RIFCSPLOWO2_01_FULL_40_28</name>
    <dbReference type="NCBI Taxonomy" id="1798406"/>
    <lineage>
        <taxon>Bacteria</taxon>
        <taxon>Candidatus Harrisoniibacteriota</taxon>
    </lineage>
</organism>
<reference evidence="2 3" key="1">
    <citation type="journal article" date="2016" name="Nat. Commun.">
        <title>Thousands of microbial genomes shed light on interconnected biogeochemical processes in an aquifer system.</title>
        <authorList>
            <person name="Anantharaman K."/>
            <person name="Brown C.T."/>
            <person name="Hug L.A."/>
            <person name="Sharon I."/>
            <person name="Castelle C.J."/>
            <person name="Probst A.J."/>
            <person name="Thomas B.C."/>
            <person name="Singh A."/>
            <person name="Wilkins M.J."/>
            <person name="Karaoz U."/>
            <person name="Brodie E.L."/>
            <person name="Williams K.H."/>
            <person name="Hubbard S.S."/>
            <person name="Banfield J.F."/>
        </authorList>
    </citation>
    <scope>NUCLEOTIDE SEQUENCE [LARGE SCALE GENOMIC DNA]</scope>
</reference>
<feature type="transmembrane region" description="Helical" evidence="1">
    <location>
        <begin position="38"/>
        <end position="58"/>
    </location>
</feature>
<keyword evidence="1" id="KW-0472">Membrane</keyword>
<proteinExistence type="predicted"/>
<dbReference type="AlphaFoldDB" id="A0A1G1ZNM1"/>
<comment type="caution">
    <text evidence="2">The sequence shown here is derived from an EMBL/GenBank/DDBJ whole genome shotgun (WGS) entry which is preliminary data.</text>
</comment>
<feature type="transmembrane region" description="Helical" evidence="1">
    <location>
        <begin position="64"/>
        <end position="85"/>
    </location>
</feature>
<keyword evidence="1" id="KW-1133">Transmembrane helix</keyword>
<dbReference type="Gene3D" id="1.20.1280.290">
    <property type="match status" value="1"/>
</dbReference>
<gene>
    <name evidence="2" type="ORF">A3A04_00915</name>
</gene>
<name>A0A1G1ZNM1_9BACT</name>
<evidence type="ECO:0000256" key="1">
    <source>
        <dbReference type="SAM" id="Phobius"/>
    </source>
</evidence>
<feature type="transmembrane region" description="Helical" evidence="1">
    <location>
        <begin position="6"/>
        <end position="26"/>
    </location>
</feature>
<dbReference type="Proteomes" id="UP000178517">
    <property type="component" value="Unassembled WGS sequence"/>
</dbReference>
<dbReference type="STRING" id="1798406.A3A04_00915"/>
<keyword evidence="1" id="KW-0812">Transmembrane</keyword>
<protein>
    <submittedName>
        <fullName evidence="2">Uncharacterized protein</fullName>
    </submittedName>
</protein>
<evidence type="ECO:0000313" key="3">
    <source>
        <dbReference type="Proteomes" id="UP000178517"/>
    </source>
</evidence>
<accession>A0A1G1ZNM1</accession>
<evidence type="ECO:0000313" key="2">
    <source>
        <dbReference type="EMBL" id="OGY66101.1"/>
    </source>
</evidence>
<dbReference type="EMBL" id="MHJI01000010">
    <property type="protein sequence ID" value="OGY66101.1"/>
    <property type="molecule type" value="Genomic_DNA"/>
</dbReference>